<proteinExistence type="predicted"/>
<dbReference type="InterPro" id="IPR051070">
    <property type="entry name" value="NF-kappa-B_inhibitor"/>
</dbReference>
<dbReference type="PANTHER" id="PTHR46680:SF3">
    <property type="entry name" value="NF-KAPPA-B INHIBITOR CACTUS"/>
    <property type="match status" value="1"/>
</dbReference>
<evidence type="ECO:0000313" key="3">
    <source>
        <dbReference type="EMBL" id="QHT25034.1"/>
    </source>
</evidence>
<dbReference type="InterPro" id="IPR036770">
    <property type="entry name" value="Ankyrin_rpt-contain_sf"/>
</dbReference>
<dbReference type="PRINTS" id="PR01415">
    <property type="entry name" value="ANKYRIN"/>
</dbReference>
<evidence type="ECO:0000256" key="2">
    <source>
        <dbReference type="ARBA" id="ARBA00023043"/>
    </source>
</evidence>
<dbReference type="Pfam" id="PF00023">
    <property type="entry name" value="Ank"/>
    <property type="match status" value="1"/>
</dbReference>
<sequence length="252" mass="29123">MNLNQNSENYTHHFRYALDNDDVELVKKYEMHNPVPAYKILLYTLIQNLPESFEFYLNKEDLELNFDQVRTLINKSASSQYPNYLELTLKKFPEHNLNEPTNNYLSIIDYLPLNTAIYEKKMVNVSILLEYGAISNISYPKDGQTSLHLAIISGHQGILQFLLEYLTEEKEINKQNNRLNTALHLAALKCDLALVKLLVESNADLSLKNKNGYTAYDLIILNNESNPEDRNMLIQYFEINKAQTTIGQSLIV</sequence>
<keyword evidence="2" id="KW-0040">ANK repeat</keyword>
<dbReference type="PROSITE" id="PS50088">
    <property type="entry name" value="ANK_REPEAT"/>
    <property type="match status" value="2"/>
</dbReference>
<dbReference type="Pfam" id="PF12796">
    <property type="entry name" value="Ank_2"/>
    <property type="match status" value="1"/>
</dbReference>
<dbReference type="SUPFAM" id="SSF48403">
    <property type="entry name" value="Ankyrin repeat"/>
    <property type="match status" value="1"/>
</dbReference>
<evidence type="ECO:0000256" key="1">
    <source>
        <dbReference type="ARBA" id="ARBA00022737"/>
    </source>
</evidence>
<name>A0A6C0E7I9_9ZZZZ</name>
<reference evidence="3" key="1">
    <citation type="journal article" date="2020" name="Nature">
        <title>Giant virus diversity and host interactions through global metagenomics.</title>
        <authorList>
            <person name="Schulz F."/>
            <person name="Roux S."/>
            <person name="Paez-Espino D."/>
            <person name="Jungbluth S."/>
            <person name="Walsh D.A."/>
            <person name="Denef V.J."/>
            <person name="McMahon K.D."/>
            <person name="Konstantinidis K.T."/>
            <person name="Eloe-Fadrosh E.A."/>
            <person name="Kyrpides N.C."/>
            <person name="Woyke T."/>
        </authorList>
    </citation>
    <scope>NUCLEOTIDE SEQUENCE</scope>
    <source>
        <strain evidence="3">GVMAG-M-3300023179-150</strain>
    </source>
</reference>
<dbReference type="EMBL" id="MN739754">
    <property type="protein sequence ID" value="QHT25034.1"/>
    <property type="molecule type" value="Genomic_DNA"/>
</dbReference>
<dbReference type="SMART" id="SM00248">
    <property type="entry name" value="ANK"/>
    <property type="match status" value="3"/>
</dbReference>
<dbReference type="PANTHER" id="PTHR46680">
    <property type="entry name" value="NF-KAPPA-B INHIBITOR ALPHA"/>
    <property type="match status" value="1"/>
</dbReference>
<accession>A0A6C0E7I9</accession>
<dbReference type="GO" id="GO:0051059">
    <property type="term" value="F:NF-kappaB binding"/>
    <property type="evidence" value="ECO:0007669"/>
    <property type="project" value="TreeGrafter"/>
</dbReference>
<dbReference type="GO" id="GO:0071356">
    <property type="term" value="P:cellular response to tumor necrosis factor"/>
    <property type="evidence" value="ECO:0007669"/>
    <property type="project" value="TreeGrafter"/>
</dbReference>
<keyword evidence="1" id="KW-0677">Repeat</keyword>
<dbReference type="GO" id="GO:0005829">
    <property type="term" value="C:cytosol"/>
    <property type="evidence" value="ECO:0007669"/>
    <property type="project" value="TreeGrafter"/>
</dbReference>
<dbReference type="Gene3D" id="1.25.40.20">
    <property type="entry name" value="Ankyrin repeat-containing domain"/>
    <property type="match status" value="1"/>
</dbReference>
<dbReference type="AlphaFoldDB" id="A0A6C0E7I9"/>
<dbReference type="InterPro" id="IPR002110">
    <property type="entry name" value="Ankyrin_rpt"/>
</dbReference>
<protein>
    <submittedName>
        <fullName evidence="3">Uncharacterized protein</fullName>
    </submittedName>
</protein>
<organism evidence="3">
    <name type="scientific">viral metagenome</name>
    <dbReference type="NCBI Taxonomy" id="1070528"/>
    <lineage>
        <taxon>unclassified sequences</taxon>
        <taxon>metagenomes</taxon>
        <taxon>organismal metagenomes</taxon>
    </lineage>
</organism>
<dbReference type="PROSITE" id="PS50297">
    <property type="entry name" value="ANK_REP_REGION"/>
    <property type="match status" value="2"/>
</dbReference>